<organism evidence="2 3">
    <name type="scientific">Zunongwangia endophytica</name>
    <dbReference type="NCBI Taxonomy" id="1808945"/>
    <lineage>
        <taxon>Bacteria</taxon>
        <taxon>Pseudomonadati</taxon>
        <taxon>Bacteroidota</taxon>
        <taxon>Flavobacteriia</taxon>
        <taxon>Flavobacteriales</taxon>
        <taxon>Flavobacteriaceae</taxon>
        <taxon>Zunongwangia</taxon>
    </lineage>
</organism>
<dbReference type="Pfam" id="PF09697">
    <property type="entry name" value="Porph_ging"/>
    <property type="match status" value="1"/>
</dbReference>
<evidence type="ECO:0000313" key="3">
    <source>
        <dbReference type="Proteomes" id="UP001595793"/>
    </source>
</evidence>
<proteinExistence type="predicted"/>
<protein>
    <submittedName>
        <fullName evidence="2">GLPGLI family protein</fullName>
    </submittedName>
</protein>
<reference evidence="3" key="1">
    <citation type="journal article" date="2019" name="Int. J. Syst. Evol. Microbiol.">
        <title>The Global Catalogue of Microorganisms (GCM) 10K type strain sequencing project: providing services to taxonomists for standard genome sequencing and annotation.</title>
        <authorList>
            <consortium name="The Broad Institute Genomics Platform"/>
            <consortium name="The Broad Institute Genome Sequencing Center for Infectious Disease"/>
            <person name="Wu L."/>
            <person name="Ma J."/>
        </authorList>
    </citation>
    <scope>NUCLEOTIDE SEQUENCE [LARGE SCALE GENOMIC DNA]</scope>
    <source>
        <strain evidence="3">CECT 9128</strain>
    </source>
</reference>
<evidence type="ECO:0000256" key="1">
    <source>
        <dbReference type="SAM" id="SignalP"/>
    </source>
</evidence>
<comment type="caution">
    <text evidence="2">The sequence shown here is derived from an EMBL/GenBank/DDBJ whole genome shotgun (WGS) entry which is preliminary data.</text>
</comment>
<dbReference type="NCBIfam" id="TIGR01200">
    <property type="entry name" value="GLPGLI"/>
    <property type="match status" value="1"/>
</dbReference>
<dbReference type="EMBL" id="JBHSAS010000006">
    <property type="protein sequence ID" value="MFC4026723.1"/>
    <property type="molecule type" value="Genomic_DNA"/>
</dbReference>
<evidence type="ECO:0000313" key="2">
    <source>
        <dbReference type="EMBL" id="MFC4026723.1"/>
    </source>
</evidence>
<feature type="chain" id="PRO_5045770209" evidence="1">
    <location>
        <begin position="20"/>
        <end position="251"/>
    </location>
</feature>
<dbReference type="Proteomes" id="UP001595793">
    <property type="component" value="Unassembled WGS sequence"/>
</dbReference>
<keyword evidence="1" id="KW-0732">Signal</keyword>
<dbReference type="RefSeq" id="WP_290235768.1">
    <property type="nucleotide sequence ID" value="NZ_JAUFPZ010000002.1"/>
</dbReference>
<gene>
    <name evidence="2" type="ORF">ACFOS1_04860</name>
</gene>
<keyword evidence="3" id="KW-1185">Reference proteome</keyword>
<name>A0ABV8H4F1_9FLAO</name>
<feature type="signal peptide" evidence="1">
    <location>
        <begin position="1"/>
        <end position="19"/>
    </location>
</feature>
<accession>A0ABV8H4F1</accession>
<sequence length="251" mass="29341">MKKVLLISIILNLCFCATAQSLKITYKMDYSEGQKDLSKIENMMVRKYRKNEIAALPYVELILLIQGKSSKFYTENIMPFENRDMQSGYSAALVSANGKRVFYKSDSSKFNFEDIDGKSYKILANREKYNRWKITKEHKMILGYKCFKAEMEYKTFDKYMEPLWVPVEAWFTPEISVSTGPLDFDGLPGLILEATRDNRVTYFATKIENRNDISIEIPSAKKTITYQERDTIAKKQLLEIKRRSEMYGTEF</sequence>
<dbReference type="InterPro" id="IPR005901">
    <property type="entry name" value="GLPGLI"/>
</dbReference>